<gene>
    <name evidence="1" type="ORF">KT99_01097</name>
</gene>
<dbReference type="Proteomes" id="UP000005839">
    <property type="component" value="Unassembled WGS sequence"/>
</dbReference>
<evidence type="ECO:0000313" key="2">
    <source>
        <dbReference type="Proteomes" id="UP000005839"/>
    </source>
</evidence>
<proteinExistence type="predicted"/>
<name>A9EIL9_9GAMM</name>
<keyword evidence="2" id="KW-1185">Reference proteome</keyword>
<dbReference type="EMBL" id="ABIC01000033">
    <property type="protein sequence ID" value="EDP99711.1"/>
    <property type="molecule type" value="Genomic_DNA"/>
</dbReference>
<accession>A9EIL9</accession>
<reference evidence="1 2" key="1">
    <citation type="submission" date="2007-10" db="EMBL/GenBank/DDBJ databases">
        <authorList>
            <person name="Yayanos A."/>
            <person name="Ferriera S."/>
            <person name="Johnson J."/>
            <person name="Kravitz S."/>
            <person name="Halpern A."/>
            <person name="Remington K."/>
            <person name="Beeson K."/>
            <person name="Tran B."/>
            <person name="Rogers Y.-H."/>
            <person name="Friedman R."/>
            <person name="Venter J.C."/>
        </authorList>
    </citation>
    <scope>NUCLEOTIDE SEQUENCE [LARGE SCALE GENOMIC DNA]</scope>
    <source>
        <strain evidence="1 2">KT99</strain>
    </source>
</reference>
<protein>
    <submittedName>
        <fullName evidence="1">Uncharacterized protein</fullName>
    </submittedName>
</protein>
<dbReference type="AlphaFoldDB" id="A9EIL9"/>
<organism evidence="1 2">
    <name type="scientific">Shewanella benthica KT99</name>
    <dbReference type="NCBI Taxonomy" id="314608"/>
    <lineage>
        <taxon>Bacteria</taxon>
        <taxon>Pseudomonadati</taxon>
        <taxon>Pseudomonadota</taxon>
        <taxon>Gammaproteobacteria</taxon>
        <taxon>Alteromonadales</taxon>
        <taxon>Shewanellaceae</taxon>
        <taxon>Shewanella</taxon>
    </lineage>
</organism>
<sequence>MAGFGLSLAWLETNLSDDNIIKDGAWQNDGTVLFTASYGF</sequence>
<comment type="caution">
    <text evidence="1">The sequence shown here is derived from an EMBL/GenBank/DDBJ whole genome shotgun (WGS) entry which is preliminary data.</text>
</comment>
<evidence type="ECO:0000313" key="1">
    <source>
        <dbReference type="EMBL" id="EDP99711.1"/>
    </source>
</evidence>